<evidence type="ECO:0000313" key="3">
    <source>
        <dbReference type="Proteomes" id="UP000319148"/>
    </source>
</evidence>
<dbReference type="RefSeq" id="WP_139939662.1">
    <property type="nucleotide sequence ID" value="NZ_JBHSYP010000003.1"/>
</dbReference>
<dbReference type="CDD" id="cd04301">
    <property type="entry name" value="NAT_SF"/>
    <property type="match status" value="1"/>
</dbReference>
<protein>
    <submittedName>
        <fullName evidence="2">GNAT family N-acetyltransferase</fullName>
    </submittedName>
</protein>
<dbReference type="OrthoDB" id="9803907at2"/>
<evidence type="ECO:0000259" key="1">
    <source>
        <dbReference type="PROSITE" id="PS51186"/>
    </source>
</evidence>
<dbReference type="InterPro" id="IPR016181">
    <property type="entry name" value="Acyl_CoA_acyltransferase"/>
</dbReference>
<keyword evidence="2" id="KW-0808">Transferase</keyword>
<dbReference type="Proteomes" id="UP000319148">
    <property type="component" value="Unassembled WGS sequence"/>
</dbReference>
<name>A0A501PP33_9PROT</name>
<reference evidence="3" key="1">
    <citation type="submission" date="2019-06" db="EMBL/GenBank/DDBJ databases">
        <title>The complete genome of Emcibacter congregatus ZYLT.</title>
        <authorList>
            <person name="Zhao Z."/>
        </authorList>
    </citation>
    <scope>NUCLEOTIDE SEQUENCE [LARGE SCALE GENOMIC DNA]</scope>
    <source>
        <strain evidence="3">MCCC 1A06723</strain>
    </source>
</reference>
<accession>A0A501PP33</accession>
<evidence type="ECO:0000313" key="2">
    <source>
        <dbReference type="EMBL" id="TPD61862.1"/>
    </source>
</evidence>
<organism evidence="2 3">
    <name type="scientific">Emcibacter nanhaiensis</name>
    <dbReference type="NCBI Taxonomy" id="1505037"/>
    <lineage>
        <taxon>Bacteria</taxon>
        <taxon>Pseudomonadati</taxon>
        <taxon>Pseudomonadota</taxon>
        <taxon>Alphaproteobacteria</taxon>
        <taxon>Emcibacterales</taxon>
        <taxon>Emcibacteraceae</taxon>
        <taxon>Emcibacter</taxon>
    </lineage>
</organism>
<dbReference type="Gene3D" id="3.40.630.30">
    <property type="match status" value="1"/>
</dbReference>
<proteinExistence type="predicted"/>
<dbReference type="Pfam" id="PF00583">
    <property type="entry name" value="Acetyltransf_1"/>
    <property type="match status" value="1"/>
</dbReference>
<sequence length="181" mass="20491">MVSDKQDNPSPRLEVEVAGMLENVALEQLCVVTREAIDDGIGFGWLNQPPQKTLENYWRGVMLMPDRTLFIARMDGQVCGACQLVRPPTSNEAGAFAAEIVNFFLAPWARGFDLAKKMLKEVEEYAHEQGFRSLNSNMRADQQAAIAVCEWLGMKKWGIKERYAMIDGKFVPGYYYTKDID</sequence>
<comment type="caution">
    <text evidence="2">The sequence shown here is derived from an EMBL/GenBank/DDBJ whole genome shotgun (WGS) entry which is preliminary data.</text>
</comment>
<dbReference type="AlphaFoldDB" id="A0A501PP33"/>
<feature type="domain" description="N-acetyltransferase" evidence="1">
    <location>
        <begin position="15"/>
        <end position="181"/>
    </location>
</feature>
<dbReference type="SUPFAM" id="SSF55729">
    <property type="entry name" value="Acyl-CoA N-acyltransferases (Nat)"/>
    <property type="match status" value="1"/>
</dbReference>
<dbReference type="EMBL" id="VFIY01000005">
    <property type="protein sequence ID" value="TPD61862.1"/>
    <property type="molecule type" value="Genomic_DNA"/>
</dbReference>
<dbReference type="GO" id="GO:0016747">
    <property type="term" value="F:acyltransferase activity, transferring groups other than amino-acyl groups"/>
    <property type="evidence" value="ECO:0007669"/>
    <property type="project" value="InterPro"/>
</dbReference>
<keyword evidence="3" id="KW-1185">Reference proteome</keyword>
<dbReference type="PROSITE" id="PS51186">
    <property type="entry name" value="GNAT"/>
    <property type="match status" value="1"/>
</dbReference>
<dbReference type="InterPro" id="IPR000182">
    <property type="entry name" value="GNAT_dom"/>
</dbReference>
<gene>
    <name evidence="2" type="ORF">FIV46_06540</name>
</gene>